<dbReference type="InterPro" id="IPR025582">
    <property type="entry name" value="YARHG_dom"/>
</dbReference>
<dbReference type="EMBL" id="AP019829">
    <property type="protein sequence ID" value="BBM42633.1"/>
    <property type="molecule type" value="Genomic_DNA"/>
</dbReference>
<dbReference type="KEGG" id="lwd:JCM16777_0882"/>
<feature type="compositionally biased region" description="Low complexity" evidence="1">
    <location>
        <begin position="234"/>
        <end position="247"/>
    </location>
</feature>
<reference evidence="3 4" key="1">
    <citation type="submission" date="2019-07" db="EMBL/GenBank/DDBJ databases">
        <title>Complete Genome Sequence of Leptotrichia wadei Strain JCM16777.</title>
        <authorList>
            <person name="Watanabe S."/>
            <person name="Cui L."/>
        </authorList>
    </citation>
    <scope>NUCLEOTIDE SEQUENCE [LARGE SCALE GENOMIC DNA]</scope>
    <source>
        <strain evidence="3 4">JCM16777</strain>
    </source>
</reference>
<evidence type="ECO:0000313" key="3">
    <source>
        <dbReference type="EMBL" id="BBM42633.1"/>
    </source>
</evidence>
<accession>A0A7U6LA62</accession>
<evidence type="ECO:0000259" key="2">
    <source>
        <dbReference type="SMART" id="SM01324"/>
    </source>
</evidence>
<dbReference type="SMART" id="SM01324">
    <property type="entry name" value="YARHG"/>
    <property type="match status" value="1"/>
</dbReference>
<proteinExistence type="predicted"/>
<name>A0A7U6LA62_9FUSO</name>
<feature type="compositionally biased region" description="Low complexity" evidence="1">
    <location>
        <begin position="257"/>
        <end position="273"/>
    </location>
</feature>
<dbReference type="AlphaFoldDB" id="A0A7U6LA62"/>
<dbReference type="RefSeq" id="WP_018498195.1">
    <property type="nucleotide sequence ID" value="NZ_AP019829.2"/>
</dbReference>
<evidence type="ECO:0000313" key="4">
    <source>
        <dbReference type="Proteomes" id="UP000321943"/>
    </source>
</evidence>
<feature type="region of interest" description="Disordered" evidence="1">
    <location>
        <begin position="234"/>
        <end position="276"/>
    </location>
</feature>
<protein>
    <recommendedName>
        <fullName evidence="2">YARHG domain-containing protein</fullName>
    </recommendedName>
</protein>
<dbReference type="GeneID" id="84804220"/>
<evidence type="ECO:0000256" key="1">
    <source>
        <dbReference type="SAM" id="MobiDB-lite"/>
    </source>
</evidence>
<dbReference type="InterPro" id="IPR038434">
    <property type="entry name" value="YARHG_sf"/>
</dbReference>
<dbReference type="Proteomes" id="UP000321943">
    <property type="component" value="Chromosome"/>
</dbReference>
<dbReference type="Pfam" id="PF13308">
    <property type="entry name" value="YARHG"/>
    <property type="match status" value="1"/>
</dbReference>
<dbReference type="PROSITE" id="PS51257">
    <property type="entry name" value="PROKAR_LIPOPROTEIN"/>
    <property type="match status" value="1"/>
</dbReference>
<dbReference type="Gene3D" id="1.20.58.1690">
    <property type="match status" value="1"/>
</dbReference>
<gene>
    <name evidence="3" type="ORF">JCM16777_0882</name>
</gene>
<sequence>MKKIFNLILFFLTVISCQNNLKNVFTRTISNLDPNLSYQNELIMYENNIFSGKIELQSPLQGYIEVKNGTLNGKVSIIDGTQKLEAIMEENNIQSIEHFDYQDQGNNHHTYKSNYRNGILTNLTNITKNTELNLIINSNGNINGTIKLNGNSFSIVNNEYSASNFGGFFPKKGGTFVYYPNENIIQETYFYNTSAYTTSTFSAFAGKTNIPVFNKNYIKEFILTKIGLIKSTTTNNTNSTNIKTNENNDTESNYNYSDETSSSEKTTENTNSENELDLEDLNNLKYEVMDNENESAFNKYNKKELRILRNMIYAEKGYIFKDEELSSFFNNKSWYTPEISNQDDIQLDDYDKQFILKLKKYEYN</sequence>
<feature type="domain" description="YARHG" evidence="2">
    <location>
        <begin position="274"/>
        <end position="363"/>
    </location>
</feature>
<organism evidence="3 4">
    <name type="scientific">Leptotrichia wadei</name>
    <dbReference type="NCBI Taxonomy" id="157687"/>
    <lineage>
        <taxon>Bacteria</taxon>
        <taxon>Fusobacteriati</taxon>
        <taxon>Fusobacteriota</taxon>
        <taxon>Fusobacteriia</taxon>
        <taxon>Fusobacteriales</taxon>
        <taxon>Leptotrichiaceae</taxon>
        <taxon>Leptotrichia</taxon>
    </lineage>
</organism>